<dbReference type="PANTHER" id="PTHR43776">
    <property type="entry name" value="TRANSPORT ATP-BINDING PROTEIN"/>
    <property type="match status" value="1"/>
</dbReference>
<evidence type="ECO:0000256" key="1">
    <source>
        <dbReference type="ARBA" id="ARBA00005417"/>
    </source>
</evidence>
<comment type="caution">
    <text evidence="6">The sequence shown here is derived from an EMBL/GenBank/DDBJ whole genome shotgun (WGS) entry which is preliminary data.</text>
</comment>
<evidence type="ECO:0000256" key="3">
    <source>
        <dbReference type="ARBA" id="ARBA00022741"/>
    </source>
</evidence>
<proteinExistence type="inferred from homology"/>
<keyword evidence="3" id="KW-0547">Nucleotide-binding</keyword>
<dbReference type="InterPro" id="IPR017871">
    <property type="entry name" value="ABC_transporter-like_CS"/>
</dbReference>
<dbReference type="AlphaFoldDB" id="A0A1V1PA06"/>
<keyword evidence="2" id="KW-0813">Transport</keyword>
<dbReference type="NCBIfam" id="NF007739">
    <property type="entry name" value="PRK10419.1"/>
    <property type="match status" value="2"/>
</dbReference>
<accession>A0A1V1PA06</accession>
<gene>
    <name evidence="6" type="ORF">OMM_02250</name>
</gene>
<dbReference type="CDD" id="cd03257">
    <property type="entry name" value="ABC_NikE_OppD_transporters"/>
    <property type="match status" value="2"/>
</dbReference>
<dbReference type="InterPro" id="IPR003593">
    <property type="entry name" value="AAA+_ATPase"/>
</dbReference>
<dbReference type="NCBIfam" id="TIGR01727">
    <property type="entry name" value="oligo_HPY"/>
    <property type="match status" value="1"/>
</dbReference>
<dbReference type="NCBIfam" id="NF008453">
    <property type="entry name" value="PRK11308.1"/>
    <property type="match status" value="2"/>
</dbReference>
<dbReference type="InterPro" id="IPR003439">
    <property type="entry name" value="ABC_transporter-like_ATP-bd"/>
</dbReference>
<dbReference type="GO" id="GO:0005524">
    <property type="term" value="F:ATP binding"/>
    <property type="evidence" value="ECO:0007669"/>
    <property type="project" value="UniProtKB-KW"/>
</dbReference>
<feature type="domain" description="ABC transporter" evidence="5">
    <location>
        <begin position="316"/>
        <end position="557"/>
    </location>
</feature>
<name>A0A1V1PA06_9BACT</name>
<keyword evidence="4 6" id="KW-0067">ATP-binding</keyword>
<reference evidence="7" key="1">
    <citation type="submission" date="2012-11" db="EMBL/GenBank/DDBJ databases">
        <authorList>
            <person name="Lucero-Rivera Y.E."/>
            <person name="Tovar-Ramirez D."/>
        </authorList>
    </citation>
    <scope>NUCLEOTIDE SEQUENCE [LARGE SCALE GENOMIC DNA]</scope>
    <source>
        <strain evidence="7">Araruama</strain>
    </source>
</reference>
<feature type="domain" description="ABC transporter" evidence="5">
    <location>
        <begin position="4"/>
        <end position="248"/>
    </location>
</feature>
<evidence type="ECO:0000259" key="5">
    <source>
        <dbReference type="PROSITE" id="PS50893"/>
    </source>
</evidence>
<sequence length="562" mass="62730">MISIKQLKVTYHSEFSSVKAVNDISFKLSKNESVGIMGESGCGKTSVAHAIMGLLTHARVQGIIDCDSVNLLSLSRKEWQAYRWKKIAIVFQNSLDALNPVLTIGEQIAEPIQTHICIGKKDIHEQVIHLMEQVGLSPELIYQYPHQLSGGMRQRVLIAMALSCKPEYLIIDEPTSALDPETSDHILSLIKKLQYKQGFSMLMISHQLSAIQRMTDRLITLYAGQIVEDGPTQEVLSNPMHGYTRGLINASPEFFSYKDLWGFANEPPLHNDSSGCVFYSRCCQREERCQQSCPQLRSISKARKIACHKGGIETFLRAENISKTFHVKKKSIKALKNIDITIKSGEIVSLVGRSGSGKSTLAHILVNILTPDTGKVIYANLNQSKKQFCSMNGIEIVFQDPFSAINERLSILDIVCEPLNVLKWQTYDNRKAAALDCLKKVQLSTASSFIKRPVSTLSGGQRQRLAIARSLVTQPKLLIADEITSMLDASTSANIIRVLRTIQNQSGFAMLYITHDLFLARKIADKFYVMHDGEIVESGAAFNVIDHPKHPMTQLMLNSIRN</sequence>
<organism evidence="6 7">
    <name type="scientific">Candidatus Magnetoglobus multicellularis str. Araruama</name>
    <dbReference type="NCBI Taxonomy" id="890399"/>
    <lineage>
        <taxon>Bacteria</taxon>
        <taxon>Pseudomonadati</taxon>
        <taxon>Thermodesulfobacteriota</taxon>
        <taxon>Desulfobacteria</taxon>
        <taxon>Desulfobacterales</taxon>
        <taxon>Desulfobacteraceae</taxon>
        <taxon>Candidatus Magnetoglobus</taxon>
    </lineage>
</organism>
<protein>
    <submittedName>
        <fullName evidence="6">Peptide/nickel transport system ATP-binding protein</fullName>
    </submittedName>
</protein>
<dbReference type="EMBL" id="ATBP01000226">
    <property type="protein sequence ID" value="ETR71759.1"/>
    <property type="molecule type" value="Genomic_DNA"/>
</dbReference>
<evidence type="ECO:0000313" key="6">
    <source>
        <dbReference type="EMBL" id="ETR71759.1"/>
    </source>
</evidence>
<dbReference type="InterPro" id="IPR013563">
    <property type="entry name" value="Oligopep_ABC_C"/>
</dbReference>
<comment type="similarity">
    <text evidence="1">Belongs to the ABC transporter superfamily.</text>
</comment>
<dbReference type="PROSITE" id="PS50893">
    <property type="entry name" value="ABC_TRANSPORTER_2"/>
    <property type="match status" value="2"/>
</dbReference>
<dbReference type="GO" id="GO:0016887">
    <property type="term" value="F:ATP hydrolysis activity"/>
    <property type="evidence" value="ECO:0007669"/>
    <property type="project" value="InterPro"/>
</dbReference>
<dbReference type="Pfam" id="PF08352">
    <property type="entry name" value="oligo_HPY"/>
    <property type="match status" value="1"/>
</dbReference>
<dbReference type="SMART" id="SM00382">
    <property type="entry name" value="AAA"/>
    <property type="match status" value="2"/>
</dbReference>
<evidence type="ECO:0000256" key="2">
    <source>
        <dbReference type="ARBA" id="ARBA00022448"/>
    </source>
</evidence>
<dbReference type="InterPro" id="IPR050319">
    <property type="entry name" value="ABC_transp_ATP-bind"/>
</dbReference>
<dbReference type="Proteomes" id="UP000189670">
    <property type="component" value="Unassembled WGS sequence"/>
</dbReference>
<dbReference type="GO" id="GO:0055085">
    <property type="term" value="P:transmembrane transport"/>
    <property type="evidence" value="ECO:0007669"/>
    <property type="project" value="UniProtKB-ARBA"/>
</dbReference>
<evidence type="ECO:0000256" key="4">
    <source>
        <dbReference type="ARBA" id="ARBA00022840"/>
    </source>
</evidence>
<dbReference type="Pfam" id="PF00005">
    <property type="entry name" value="ABC_tran"/>
    <property type="match status" value="2"/>
</dbReference>
<dbReference type="FunFam" id="3.40.50.300:FF:000016">
    <property type="entry name" value="Oligopeptide ABC transporter ATP-binding component"/>
    <property type="match status" value="1"/>
</dbReference>
<dbReference type="PROSITE" id="PS00211">
    <property type="entry name" value="ABC_TRANSPORTER_1"/>
    <property type="match status" value="2"/>
</dbReference>
<dbReference type="GO" id="GO:0015833">
    <property type="term" value="P:peptide transport"/>
    <property type="evidence" value="ECO:0007669"/>
    <property type="project" value="InterPro"/>
</dbReference>
<dbReference type="Gene3D" id="3.40.50.300">
    <property type="entry name" value="P-loop containing nucleotide triphosphate hydrolases"/>
    <property type="match status" value="2"/>
</dbReference>
<dbReference type="InterPro" id="IPR027417">
    <property type="entry name" value="P-loop_NTPase"/>
</dbReference>
<dbReference type="SUPFAM" id="SSF52540">
    <property type="entry name" value="P-loop containing nucleoside triphosphate hydrolases"/>
    <property type="match status" value="2"/>
</dbReference>
<evidence type="ECO:0000313" key="7">
    <source>
        <dbReference type="Proteomes" id="UP000189670"/>
    </source>
</evidence>
<dbReference type="PANTHER" id="PTHR43776:SF7">
    <property type="entry name" value="D,D-DIPEPTIDE TRANSPORT ATP-BINDING PROTEIN DDPF-RELATED"/>
    <property type="match status" value="1"/>
</dbReference>